<comment type="caution">
    <text evidence="2">The sequence shown here is derived from an EMBL/GenBank/DDBJ whole genome shotgun (WGS) entry which is preliminary data.</text>
</comment>
<sequence>MEHRNRSASPQPAHQLRSQEWILDSDSGLYWNSSASLHSYHPTYSSFWRLLTIPNSLLPYSYEHERWSYADQDGNLVDNPDAYSHQSTSSSAQSGTELKPSHNSRRERLTYQGVYEEEEGELASQNIDRGPTAQQQRKAANKEDTDDQEEGELDSIEEALLDFHDSIPAPEPPRPFPIRLLALPKSRSSAVDPNRNLLILQPGLDEPMVIGRDRTFEPSLRLKEMESRTSPKRLSEARKASVPYKLNHLDTIMVASADHPLLSFQVHLHPRFPSSCQSCALYSDESNRMSLESQQPAPTEVSKTVDTKDEERYAMSPADVKVERERKRKIEMAKLRNQFFGEDAEPSTSKKKKMKKPERLMSETIEQPQKTGEEEEANQYLDRAKLRRQTHGRTTSKPNHQQTETSVRPKVVESNQEPDPMRRGTAMLAKLGGTDTDGLKSMGTLIEARTLGTSQAGLGSRQLLVGVENIGKPKDWRQEAKMANWKRYAPP</sequence>
<organism evidence="2 3">
    <name type="scientific">Puccinia striiformis</name>
    <dbReference type="NCBI Taxonomy" id="27350"/>
    <lineage>
        <taxon>Eukaryota</taxon>
        <taxon>Fungi</taxon>
        <taxon>Dikarya</taxon>
        <taxon>Basidiomycota</taxon>
        <taxon>Pucciniomycotina</taxon>
        <taxon>Pucciniomycetes</taxon>
        <taxon>Pucciniales</taxon>
        <taxon>Pucciniaceae</taxon>
        <taxon>Puccinia</taxon>
    </lineage>
</organism>
<name>A0A2S4VPB6_9BASI</name>
<feature type="compositionally biased region" description="Polar residues" evidence="1">
    <location>
        <begin position="392"/>
        <end position="406"/>
    </location>
</feature>
<dbReference type="VEuPathDB" id="FungiDB:PSTT_05340"/>
<feature type="region of interest" description="Disordered" evidence="1">
    <location>
        <begin position="78"/>
        <end position="152"/>
    </location>
</feature>
<dbReference type="Proteomes" id="UP000239156">
    <property type="component" value="Unassembled WGS sequence"/>
</dbReference>
<dbReference type="PANTHER" id="PTHR23106">
    <property type="entry name" value="ANGIOGENIC FACTOR WITH G PATCH AND FHA DOMAINS 1"/>
    <property type="match status" value="1"/>
</dbReference>
<accession>A0A2S4VPB6</accession>
<evidence type="ECO:0000256" key="1">
    <source>
        <dbReference type="SAM" id="MobiDB-lite"/>
    </source>
</evidence>
<proteinExistence type="predicted"/>
<protein>
    <submittedName>
        <fullName evidence="2">Uncharacterized protein</fullName>
    </submittedName>
</protein>
<dbReference type="InterPro" id="IPR053027">
    <property type="entry name" value="AGGF1"/>
</dbReference>
<feature type="region of interest" description="Disordered" evidence="1">
    <location>
        <begin position="338"/>
        <end position="421"/>
    </location>
</feature>
<dbReference type="AlphaFoldDB" id="A0A2S4VPB6"/>
<evidence type="ECO:0000313" key="3">
    <source>
        <dbReference type="Proteomes" id="UP000239156"/>
    </source>
</evidence>
<gene>
    <name evidence="2" type="ORF">PSTT_05340</name>
</gene>
<feature type="compositionally biased region" description="Polar residues" evidence="1">
    <location>
        <begin position="123"/>
        <end position="138"/>
    </location>
</feature>
<evidence type="ECO:0000313" key="2">
    <source>
        <dbReference type="EMBL" id="POW11384.1"/>
    </source>
</evidence>
<keyword evidence="3" id="KW-1185">Reference proteome</keyword>
<dbReference type="EMBL" id="PKSL01000039">
    <property type="protein sequence ID" value="POW11384.1"/>
    <property type="molecule type" value="Genomic_DNA"/>
</dbReference>
<reference evidence="2" key="1">
    <citation type="submission" date="2017-12" db="EMBL/GenBank/DDBJ databases">
        <title>Gene loss provides genomic basis for host adaptation in cereal stripe rust fungi.</title>
        <authorList>
            <person name="Xia C."/>
        </authorList>
    </citation>
    <scope>NUCLEOTIDE SEQUENCE [LARGE SCALE GENOMIC DNA]</scope>
    <source>
        <strain evidence="2">93-210</strain>
    </source>
</reference>
<dbReference type="PANTHER" id="PTHR23106:SF24">
    <property type="entry name" value="ANGIOGENIC FACTOR WITH G PATCH AND FHA DOMAINS 1"/>
    <property type="match status" value="1"/>
</dbReference>
<feature type="compositionally biased region" description="Low complexity" evidence="1">
    <location>
        <begin position="84"/>
        <end position="94"/>
    </location>
</feature>
<dbReference type="VEuPathDB" id="FungiDB:PSHT_02333"/>